<dbReference type="Proteomes" id="UP000249300">
    <property type="component" value="Chromosome 1"/>
</dbReference>
<name>A0A2X4PIJ1_9PORP</name>
<accession>A0A2X4PIJ1</accession>
<sequence length="149" mass="17065">MKYDIKPFIGVGNLKFGMKRDTINRTILNSLTFDSVENKNVENDELSTNDYFENGLVLGYLNTSFLLKYIVLSDSCEAFFEGVDLLSMSYSESLTYMKKFDSNTKEEEYMGFTTYKYGIAVYAPEGTENPDCYIEAVTIGEKGYFHPTR</sequence>
<keyword evidence="2" id="KW-1185">Reference proteome</keyword>
<protein>
    <submittedName>
        <fullName evidence="1">Uncharacterized protein</fullName>
    </submittedName>
</protein>
<organism evidence="1 2">
    <name type="scientific">Porphyromonas crevioricanis</name>
    <dbReference type="NCBI Taxonomy" id="393921"/>
    <lineage>
        <taxon>Bacteria</taxon>
        <taxon>Pseudomonadati</taxon>
        <taxon>Bacteroidota</taxon>
        <taxon>Bacteroidia</taxon>
        <taxon>Bacteroidales</taxon>
        <taxon>Porphyromonadaceae</taxon>
        <taxon>Porphyromonas</taxon>
    </lineage>
</organism>
<dbReference type="AlphaFoldDB" id="A0A2X4PIJ1"/>
<evidence type="ECO:0000313" key="2">
    <source>
        <dbReference type="Proteomes" id="UP000249300"/>
    </source>
</evidence>
<dbReference type="RefSeq" id="WP_042226158.1">
    <property type="nucleotide sequence ID" value="NZ_LS483447.1"/>
</dbReference>
<dbReference type="KEGG" id="pcre:NCTC12858_01631"/>
<proteinExistence type="predicted"/>
<reference evidence="1 2" key="1">
    <citation type="submission" date="2018-06" db="EMBL/GenBank/DDBJ databases">
        <authorList>
            <consortium name="Pathogen Informatics"/>
            <person name="Doyle S."/>
        </authorList>
    </citation>
    <scope>NUCLEOTIDE SEQUENCE [LARGE SCALE GENOMIC DNA]</scope>
    <source>
        <strain evidence="1 2">NCTC12858</strain>
    </source>
</reference>
<dbReference type="EMBL" id="LS483447">
    <property type="protein sequence ID" value="SQH73764.1"/>
    <property type="molecule type" value="Genomic_DNA"/>
</dbReference>
<gene>
    <name evidence="1" type="ORF">NCTC12858_01631</name>
</gene>
<evidence type="ECO:0000313" key="1">
    <source>
        <dbReference type="EMBL" id="SQH73764.1"/>
    </source>
</evidence>